<proteinExistence type="inferred from homology"/>
<keyword evidence="5" id="KW-0217">Developmental protein</keyword>
<dbReference type="AlphaFoldDB" id="H3BC21"/>
<keyword evidence="12" id="KW-1185">Reference proteome</keyword>
<dbReference type="Pfam" id="PF06818">
    <property type="entry name" value="Fez1"/>
    <property type="match status" value="1"/>
</dbReference>
<comment type="similarity">
    <text evidence="4">Belongs to the N4BP3 family.</text>
</comment>
<evidence type="ECO:0000313" key="12">
    <source>
        <dbReference type="Proteomes" id="UP000008672"/>
    </source>
</evidence>
<dbReference type="PANTHER" id="PTHR32274:SF1">
    <property type="entry name" value="NEDD4-BINDING PROTEIN 3"/>
    <property type="match status" value="1"/>
</dbReference>
<dbReference type="Proteomes" id="UP000008672">
    <property type="component" value="Unassembled WGS sequence"/>
</dbReference>
<evidence type="ECO:0000256" key="10">
    <source>
        <dbReference type="SAM" id="Coils"/>
    </source>
</evidence>
<evidence type="ECO:0000256" key="2">
    <source>
        <dbReference type="ARBA" id="ARBA00004489"/>
    </source>
</evidence>
<dbReference type="GO" id="GO:0007399">
    <property type="term" value="P:nervous system development"/>
    <property type="evidence" value="ECO:0007669"/>
    <property type="project" value="UniProtKB-KW"/>
</dbReference>
<evidence type="ECO:0000256" key="9">
    <source>
        <dbReference type="ARBA" id="ARBA00023329"/>
    </source>
</evidence>
<reference evidence="11" key="3">
    <citation type="submission" date="2025-09" db="UniProtKB">
        <authorList>
            <consortium name="Ensembl"/>
        </authorList>
    </citation>
    <scope>IDENTIFICATION</scope>
</reference>
<gene>
    <name evidence="11" type="primary">N4BP3</name>
</gene>
<dbReference type="InParanoid" id="H3BC21"/>
<dbReference type="Ensembl" id="ENSLACT00000019579.1">
    <property type="protein sequence ID" value="ENSLACP00000019442.1"/>
    <property type="gene ID" value="ENSLACG00000017100.1"/>
</dbReference>
<evidence type="ECO:0000256" key="8">
    <source>
        <dbReference type="ARBA" id="ARBA00023273"/>
    </source>
</evidence>
<protein>
    <submittedName>
        <fullName evidence="11">NEDD4 binding protein 3</fullName>
    </submittedName>
</protein>
<dbReference type="InterPro" id="IPR033571">
    <property type="entry name" value="N4BP3"/>
</dbReference>
<evidence type="ECO:0000256" key="1">
    <source>
        <dbReference type="ARBA" id="ARBA00004279"/>
    </source>
</evidence>
<feature type="coiled-coil region" evidence="10">
    <location>
        <begin position="343"/>
        <end position="384"/>
    </location>
</feature>
<evidence type="ECO:0000313" key="11">
    <source>
        <dbReference type="Ensembl" id="ENSLACP00000019442.1"/>
    </source>
</evidence>
<name>H3BC21_LATCH</name>
<evidence type="ECO:0000256" key="4">
    <source>
        <dbReference type="ARBA" id="ARBA00010640"/>
    </source>
</evidence>
<dbReference type="FunCoup" id="H3BC21">
    <property type="interactions" value="262"/>
</dbReference>
<organism evidence="11 12">
    <name type="scientific">Latimeria chalumnae</name>
    <name type="common">Coelacanth</name>
    <dbReference type="NCBI Taxonomy" id="7897"/>
    <lineage>
        <taxon>Eukaryota</taxon>
        <taxon>Metazoa</taxon>
        <taxon>Chordata</taxon>
        <taxon>Craniata</taxon>
        <taxon>Vertebrata</taxon>
        <taxon>Euteleostomi</taxon>
        <taxon>Coelacanthiformes</taxon>
        <taxon>Coelacanthidae</taxon>
        <taxon>Latimeria</taxon>
    </lineage>
</organism>
<evidence type="ECO:0000256" key="7">
    <source>
        <dbReference type="ARBA" id="ARBA00023054"/>
    </source>
</evidence>
<dbReference type="GO" id="GO:0030425">
    <property type="term" value="C:dendrite"/>
    <property type="evidence" value="ECO:0007669"/>
    <property type="project" value="UniProtKB-SubCell"/>
</dbReference>
<reference evidence="12" key="1">
    <citation type="submission" date="2011-08" db="EMBL/GenBank/DDBJ databases">
        <title>The draft genome of Latimeria chalumnae.</title>
        <authorList>
            <person name="Di Palma F."/>
            <person name="Alfoldi J."/>
            <person name="Johnson J."/>
            <person name="Berlin A."/>
            <person name="Gnerre S."/>
            <person name="Jaffe D."/>
            <person name="MacCallum I."/>
            <person name="Young S."/>
            <person name="Walker B.J."/>
            <person name="Lander E."/>
            <person name="Lindblad-Toh K."/>
        </authorList>
    </citation>
    <scope>NUCLEOTIDE SEQUENCE [LARGE SCALE GENOMIC DNA]</scope>
    <source>
        <strain evidence="12">Wild caught</strain>
    </source>
</reference>
<dbReference type="OMA" id="EDPFTQA"/>
<keyword evidence="7 10" id="KW-0175">Coiled coil</keyword>
<dbReference type="EMBL" id="AFYH01039550">
    <property type="status" value="NOT_ANNOTATED_CDS"/>
    <property type="molecule type" value="Genomic_DNA"/>
</dbReference>
<dbReference type="GeneTree" id="ENSGT00940000158603"/>
<comment type="subcellular location">
    <subcellularLocation>
        <location evidence="2">Cell projection</location>
        <location evidence="2">Axon</location>
    </subcellularLocation>
    <subcellularLocation>
        <location evidence="1">Cell projection</location>
        <location evidence="1">Dendrite</location>
    </subcellularLocation>
    <subcellularLocation>
        <location evidence="3">Cytoplasmic vesicle</location>
    </subcellularLocation>
</comment>
<keyword evidence="9" id="KW-0968">Cytoplasmic vesicle</keyword>
<evidence type="ECO:0000256" key="5">
    <source>
        <dbReference type="ARBA" id="ARBA00022473"/>
    </source>
</evidence>
<evidence type="ECO:0000256" key="6">
    <source>
        <dbReference type="ARBA" id="ARBA00022902"/>
    </source>
</evidence>
<sequence>MTSESFHYHCTMGSVGSLIEKQDLSPEGIKCKMGTSQGIRQPDGLLKKGITQRELLNYLNITKKESKVGKRVISGISSIKREHDNDERENIYVKMHYKDDEEIDLTKNVLPIREKFEKSQFISSAFKTVAPKNFSSMQNLYPAKNGDISDSTNSLNTLFIKNGSISSSPPRKESLRNNYFHTVSQEEENMSDSGHNSLNSLPPYKPVFKSPQSQISASMSHINHIGGSLDRGSLGTKKPSSIGNVQFSFKSLAMLNHLSCYGEAPPPYEFSQSLENVVQDLEDRLQEKDHELKQERGKLNKKEEALDQVLDGKQHLWEKEMEELKRIYVAKLRQVSQHAQRSQRTLQLQLFKVQQEKRRLQENFVKLQQDCEMLKMKCSSYQEEQNNITPKLEETKWEVCHKAGEIALLKQQVKASQAEVTLKLSEIFNLKTQLREAKGELQIKDEQIAFLKDSLQAKTMQLSLQPKELQQQQIQTLSLQVERLKAELLLERRQHEAQAANFEIERSTWQEEKEKVIRYQKELQASYLEMYHRNQTLEKEIQEIKNATEKNLSSLPW</sequence>
<dbReference type="HOGENOM" id="CLU_026379_3_0_1"/>
<dbReference type="GO" id="GO:0031410">
    <property type="term" value="C:cytoplasmic vesicle"/>
    <property type="evidence" value="ECO:0007669"/>
    <property type="project" value="UniProtKB-SubCell"/>
</dbReference>
<feature type="coiled-coil region" evidence="10">
    <location>
        <begin position="271"/>
        <end position="305"/>
    </location>
</feature>
<accession>H3BC21</accession>
<keyword evidence="8" id="KW-0966">Cell projection</keyword>
<evidence type="ECO:0000256" key="3">
    <source>
        <dbReference type="ARBA" id="ARBA00004541"/>
    </source>
</evidence>
<dbReference type="eggNOG" id="ENOG502QVNK">
    <property type="taxonomic scope" value="Eukaryota"/>
</dbReference>
<keyword evidence="6" id="KW-0524">Neurogenesis</keyword>
<reference evidence="11" key="2">
    <citation type="submission" date="2025-08" db="UniProtKB">
        <authorList>
            <consortium name="Ensembl"/>
        </authorList>
    </citation>
    <scope>IDENTIFICATION</scope>
</reference>
<feature type="coiled-coil region" evidence="10">
    <location>
        <begin position="427"/>
        <end position="547"/>
    </location>
</feature>
<dbReference type="PANTHER" id="PTHR32274">
    <property type="entry name" value="NEDD4-BINDING PROTEIN 3"/>
    <property type="match status" value="1"/>
</dbReference>
<dbReference type="GO" id="GO:0030424">
    <property type="term" value="C:axon"/>
    <property type="evidence" value="ECO:0007669"/>
    <property type="project" value="UniProtKB-SubCell"/>
</dbReference>